<accession>A0A3E0WSM9</accession>
<keyword evidence="2" id="KW-1185">Reference proteome</keyword>
<sequence length="65" mass="7134">MQDEKQKEIPGVGGFSPANERKIKLLAKKTGKSEDEIVSLLASYTLRTPQGNEETLGESEGFSKH</sequence>
<evidence type="ECO:0000313" key="2">
    <source>
        <dbReference type="Proteomes" id="UP000256763"/>
    </source>
</evidence>
<dbReference type="EMBL" id="NFZW01000013">
    <property type="protein sequence ID" value="RFA35161.1"/>
    <property type="molecule type" value="Genomic_DNA"/>
</dbReference>
<organism evidence="1 2">
    <name type="scientific">Alkalilimnicola ehrlichii</name>
    <dbReference type="NCBI Taxonomy" id="351052"/>
    <lineage>
        <taxon>Bacteria</taxon>
        <taxon>Pseudomonadati</taxon>
        <taxon>Pseudomonadota</taxon>
        <taxon>Gammaproteobacteria</taxon>
        <taxon>Chromatiales</taxon>
        <taxon>Ectothiorhodospiraceae</taxon>
        <taxon>Alkalilimnicola</taxon>
    </lineage>
</organism>
<dbReference type="AlphaFoldDB" id="A0A3E0WSM9"/>
<dbReference type="RefSeq" id="WP_116304225.1">
    <property type="nucleotide sequence ID" value="NZ_NFZV01000047.1"/>
</dbReference>
<proteinExistence type="predicted"/>
<comment type="caution">
    <text evidence="1">The sequence shown here is derived from an EMBL/GenBank/DDBJ whole genome shotgun (WGS) entry which is preliminary data.</text>
</comment>
<protein>
    <submittedName>
        <fullName evidence="1">Uncharacterized protein</fullName>
    </submittedName>
</protein>
<evidence type="ECO:0000313" key="1">
    <source>
        <dbReference type="EMBL" id="RFA35161.1"/>
    </source>
</evidence>
<name>A0A3E0WSM9_9GAMM</name>
<dbReference type="Proteomes" id="UP000256763">
    <property type="component" value="Unassembled WGS sequence"/>
</dbReference>
<reference evidence="2" key="1">
    <citation type="submission" date="2017-05" db="EMBL/GenBank/DDBJ databases">
        <authorList>
            <person name="Sharma S."/>
            <person name="Sidhu C."/>
            <person name="Pinnaka A.K."/>
        </authorList>
    </citation>
    <scope>NUCLEOTIDE SEQUENCE [LARGE SCALE GENOMIC DNA]</scope>
    <source>
        <strain evidence="2">AK93</strain>
    </source>
</reference>
<gene>
    <name evidence="1" type="ORF">CAL65_13740</name>
</gene>
<dbReference type="OrthoDB" id="9801263at2"/>